<evidence type="ECO:0000313" key="2">
    <source>
        <dbReference type="Proteomes" id="UP001056978"/>
    </source>
</evidence>
<accession>A0ACB9YC41</accession>
<keyword evidence="1" id="KW-0477">Merozoite</keyword>
<dbReference type="Proteomes" id="UP001056978">
    <property type="component" value="Chromosome 6"/>
</dbReference>
<proteinExistence type="predicted"/>
<dbReference type="EMBL" id="CM043774">
    <property type="protein sequence ID" value="KAI4839787.1"/>
    <property type="molecule type" value="Genomic_DNA"/>
</dbReference>
<sequence>MKTENAKNSEFTGRITIKKKNEVESIKHASQSGLTPNEKEEKIRDDPLDQKAHLCGGQKLHVVYRSTDNAGNTDTHKFEVDNEGEHRGSEQKVKDNALQSDAGDSNIAGIITVQENPLNQLQIAETDTTSSEVLQLEKEKNKRNSPGAKAKPEIDTSNPEIEKKKKEEQKEEEKEVKEEYKEKEKEKEEEEKDDNEAGATARSVNEKLPEQGSPTTLPSGTTKQKISESKGKPASISDVKIHVEPYSQREDLPTKNPSSEDNGQEKGEEKEEEDEDEKNLHGKEDDVEYKIKGLLKEKKLSTPPFNDATVHNYFSWECEDNNKDENFADELIKTLDTSIDGDTPIVNTLEDLEEDMPIFSKLKNVDILTF</sequence>
<gene>
    <name evidence="1" type="ORF">MKS88_001689</name>
</gene>
<organism evidence="1 2">
    <name type="scientific">Plasmodium brasilianum</name>
    <dbReference type="NCBI Taxonomy" id="5824"/>
    <lineage>
        <taxon>Eukaryota</taxon>
        <taxon>Sar</taxon>
        <taxon>Alveolata</taxon>
        <taxon>Apicomplexa</taxon>
        <taxon>Aconoidasida</taxon>
        <taxon>Haemosporida</taxon>
        <taxon>Plasmodiidae</taxon>
        <taxon>Plasmodium</taxon>
        <taxon>Plasmodium (Plasmodium)</taxon>
    </lineage>
</organism>
<keyword evidence="2" id="KW-1185">Reference proteome</keyword>
<name>A0ACB9YC41_PLABR</name>
<comment type="caution">
    <text evidence="1">The sequence shown here is derived from an EMBL/GenBank/DDBJ whole genome shotgun (WGS) entry which is preliminary data.</text>
</comment>
<protein>
    <submittedName>
        <fullName evidence="1">Merozoite surface protein 3</fullName>
    </submittedName>
</protein>
<evidence type="ECO:0000313" key="1">
    <source>
        <dbReference type="EMBL" id="KAI4839787.1"/>
    </source>
</evidence>
<reference evidence="1" key="1">
    <citation type="submission" date="2022-06" db="EMBL/GenBank/DDBJ databases">
        <title>The First Complete Genome of the Simian Malaria Parasite Plasmodium brasilianum.</title>
        <authorList>
            <person name="Bajic M."/>
            <person name="Ravishankar S."/>
        </authorList>
    </citation>
    <scope>NUCLEOTIDE SEQUENCE</scope>
    <source>
        <strain evidence="1">Bolivian I</strain>
    </source>
</reference>